<name>A0A8X8ZEJ0_SALSN</name>
<reference evidence="1" key="1">
    <citation type="submission" date="2018-01" db="EMBL/GenBank/DDBJ databases">
        <authorList>
            <person name="Mao J.F."/>
        </authorList>
    </citation>
    <scope>NUCLEOTIDE SEQUENCE</scope>
    <source>
        <strain evidence="1">Huo1</strain>
        <tissue evidence="1">Leaf</tissue>
    </source>
</reference>
<sequence length="215" mass="23894">MVTPLNHNHESVPPLENEDFIIDVEQQEDECSASGAEVVESKVEALRGEDSTLCHFLASIARSDNYYPIDIKSWHDISKEKKTEMLDIVKNASKRNKKAREKKLMNQRTGKKSFARVKAKMTKELGQCPSRVQLFKTCFVSSNGSTSDAVSSKIVCGKIEHLEAMLATKERACASQADTRPNVIVPEPPSVNATTTHIDQVVSQRTYALSTDLRG</sequence>
<dbReference type="EMBL" id="PNBA02000014">
    <property type="protein sequence ID" value="KAG6401114.1"/>
    <property type="molecule type" value="Genomic_DNA"/>
</dbReference>
<comment type="caution">
    <text evidence="1">The sequence shown here is derived from an EMBL/GenBank/DDBJ whole genome shotgun (WGS) entry which is preliminary data.</text>
</comment>
<keyword evidence="2" id="KW-1185">Reference proteome</keyword>
<evidence type="ECO:0000313" key="2">
    <source>
        <dbReference type="Proteomes" id="UP000298416"/>
    </source>
</evidence>
<accession>A0A8X8ZEJ0</accession>
<organism evidence="1">
    <name type="scientific">Salvia splendens</name>
    <name type="common">Scarlet sage</name>
    <dbReference type="NCBI Taxonomy" id="180675"/>
    <lineage>
        <taxon>Eukaryota</taxon>
        <taxon>Viridiplantae</taxon>
        <taxon>Streptophyta</taxon>
        <taxon>Embryophyta</taxon>
        <taxon>Tracheophyta</taxon>
        <taxon>Spermatophyta</taxon>
        <taxon>Magnoliopsida</taxon>
        <taxon>eudicotyledons</taxon>
        <taxon>Gunneridae</taxon>
        <taxon>Pentapetalae</taxon>
        <taxon>asterids</taxon>
        <taxon>lamiids</taxon>
        <taxon>Lamiales</taxon>
        <taxon>Lamiaceae</taxon>
        <taxon>Nepetoideae</taxon>
        <taxon>Mentheae</taxon>
        <taxon>Salviinae</taxon>
        <taxon>Salvia</taxon>
        <taxon>Salvia subgen. Calosphace</taxon>
        <taxon>core Calosphace</taxon>
    </lineage>
</organism>
<protein>
    <submittedName>
        <fullName evidence="1">Uncharacterized protein</fullName>
    </submittedName>
</protein>
<dbReference type="Proteomes" id="UP000298416">
    <property type="component" value="Unassembled WGS sequence"/>
</dbReference>
<proteinExistence type="predicted"/>
<evidence type="ECO:0000313" key="1">
    <source>
        <dbReference type="EMBL" id="KAG6401114.1"/>
    </source>
</evidence>
<dbReference type="InterPro" id="IPR004252">
    <property type="entry name" value="Probable_transposase_24"/>
</dbReference>
<gene>
    <name evidence="1" type="ORF">SASPL_137959</name>
</gene>
<reference evidence="1" key="2">
    <citation type="submission" date="2020-08" db="EMBL/GenBank/DDBJ databases">
        <title>Plant Genome Project.</title>
        <authorList>
            <person name="Zhang R.-G."/>
        </authorList>
    </citation>
    <scope>NUCLEOTIDE SEQUENCE</scope>
    <source>
        <strain evidence="1">Huo1</strain>
        <tissue evidence="1">Leaf</tissue>
    </source>
</reference>
<dbReference type="Pfam" id="PF03004">
    <property type="entry name" value="Transposase_24"/>
    <property type="match status" value="1"/>
</dbReference>
<dbReference type="AlphaFoldDB" id="A0A8X8ZEJ0"/>